<dbReference type="KEGG" id="gbi:PG2T_13795"/>
<reference evidence="3" key="1">
    <citation type="submission" date="2016-03" db="EMBL/GenBank/DDBJ databases">
        <title>Complete genome sequence of Solimmundus cernigliae, representing a novel lineage of polycyclic aromatic hydrocarbon degraders within the Gammaproteobacteria.</title>
        <authorList>
            <person name="Singleton D.R."/>
            <person name="Dickey A.N."/>
            <person name="Scholl E.H."/>
            <person name="Wright F.A."/>
            <person name="Aitken M.D."/>
        </authorList>
    </citation>
    <scope>NUCLEOTIDE SEQUENCE [LARGE SCALE GENOMIC DNA]</scope>
    <source>
        <strain evidence="3">TR3.2</strain>
    </source>
</reference>
<dbReference type="InParanoid" id="A0A1B1YWU2"/>
<evidence type="ECO:0000313" key="3">
    <source>
        <dbReference type="Proteomes" id="UP000092952"/>
    </source>
</evidence>
<organism evidence="2 3">
    <name type="scientific">Immundisolibacter cernigliae</name>
    <dbReference type="NCBI Taxonomy" id="1810504"/>
    <lineage>
        <taxon>Bacteria</taxon>
        <taxon>Pseudomonadati</taxon>
        <taxon>Pseudomonadota</taxon>
        <taxon>Gammaproteobacteria</taxon>
        <taxon>Immundisolibacterales</taxon>
        <taxon>Immundisolibacteraceae</taxon>
        <taxon>Immundisolibacter</taxon>
    </lineage>
</organism>
<name>A0A1B1YWU2_9GAMM</name>
<evidence type="ECO:0000256" key="1">
    <source>
        <dbReference type="SAM" id="Coils"/>
    </source>
</evidence>
<dbReference type="STRING" id="1810504.PG2T_13795"/>
<keyword evidence="3" id="KW-1185">Reference proteome</keyword>
<dbReference type="RefSeq" id="WP_068806724.1">
    <property type="nucleotide sequence ID" value="NZ_CP014671.1"/>
</dbReference>
<dbReference type="Proteomes" id="UP000092952">
    <property type="component" value="Chromosome"/>
</dbReference>
<keyword evidence="1" id="KW-0175">Coiled coil</keyword>
<proteinExistence type="predicted"/>
<gene>
    <name evidence="2" type="ORF">PG2T_13795</name>
</gene>
<evidence type="ECO:0000313" key="2">
    <source>
        <dbReference type="EMBL" id="ANX05147.1"/>
    </source>
</evidence>
<dbReference type="OrthoDB" id="6197894at2"/>
<feature type="coiled-coil region" evidence="1">
    <location>
        <begin position="4"/>
        <end position="49"/>
    </location>
</feature>
<dbReference type="EMBL" id="CP014671">
    <property type="protein sequence ID" value="ANX05147.1"/>
    <property type="molecule type" value="Genomic_DNA"/>
</dbReference>
<accession>A0A1B1YWU2</accession>
<dbReference type="AlphaFoldDB" id="A0A1B1YWU2"/>
<protein>
    <submittedName>
        <fullName evidence="2">Uncharacterized protein</fullName>
    </submittedName>
</protein>
<sequence length="86" mass="9667">MTANEELKKLLDRLATQRDELIVKAHLARLEAQDEWAELEKQLEQVREKAAQAAVITGDSGREVLAAAKLVGEEIARGYERLRKAL</sequence>